<feature type="domain" description="Tripartite ATP-independent periplasmic transporters DctQ component" evidence="11">
    <location>
        <begin position="66"/>
        <end position="197"/>
    </location>
</feature>
<proteinExistence type="inferred from homology"/>
<keyword evidence="7 9" id="KW-0472">Membrane</keyword>
<dbReference type="InParanoid" id="A0A5C7EX85"/>
<sequence length="209" mass="23344">MSPPRCATSSASPTPGPSRARRPFPESPPIKERRDAAVSALERLADGIDAFIDWVGRTTSWLTLILVLLIATEVLLRYAFSLGAVWAQELEWHLLAVIALWGIAYTQKEDAHVRVDIFYQGYRQRTRDWVEFLSAVFIMAPISFYVAYLSIPFVEHSHAIGEISPDPGGLTHRWILKSFVTSGFLLLGLQSLAIALKQAAILLRGRREG</sequence>
<keyword evidence="4 9" id="KW-0997">Cell inner membrane</keyword>
<dbReference type="PANTHER" id="PTHR35011">
    <property type="entry name" value="2,3-DIKETO-L-GULONATE TRAP TRANSPORTER SMALL PERMEASE PROTEIN YIAM"/>
    <property type="match status" value="1"/>
</dbReference>
<evidence type="ECO:0000256" key="8">
    <source>
        <dbReference type="ARBA" id="ARBA00038436"/>
    </source>
</evidence>
<evidence type="ECO:0000256" key="7">
    <source>
        <dbReference type="ARBA" id="ARBA00023136"/>
    </source>
</evidence>
<evidence type="ECO:0000256" key="5">
    <source>
        <dbReference type="ARBA" id="ARBA00022692"/>
    </source>
</evidence>
<dbReference type="Proteomes" id="UP000321201">
    <property type="component" value="Unassembled WGS sequence"/>
</dbReference>
<protein>
    <recommendedName>
        <fullName evidence="9">TRAP transporter small permease protein</fullName>
    </recommendedName>
</protein>
<evidence type="ECO:0000313" key="12">
    <source>
        <dbReference type="EMBL" id="TXF12905.1"/>
    </source>
</evidence>
<feature type="transmembrane region" description="Helical" evidence="9">
    <location>
        <begin position="129"/>
        <end position="154"/>
    </location>
</feature>
<reference evidence="12 13" key="1">
    <citation type="submission" date="2019-08" db="EMBL/GenBank/DDBJ databases">
        <title>Pelomicrobium methylotrophicum gen. nov., sp. nov. a moderately thermophilic, facultatively anaerobic, lithoautotrophic and methylotrophic bacterium isolated from a terrestrial mud volcano.</title>
        <authorList>
            <person name="Slobodkina G.B."/>
            <person name="Merkel A.Y."/>
            <person name="Slobodkin A.I."/>
        </authorList>
    </citation>
    <scope>NUCLEOTIDE SEQUENCE [LARGE SCALE GENOMIC DNA]</scope>
    <source>
        <strain evidence="12 13">SM250</strain>
    </source>
</reference>
<evidence type="ECO:0000256" key="4">
    <source>
        <dbReference type="ARBA" id="ARBA00022519"/>
    </source>
</evidence>
<evidence type="ECO:0000256" key="2">
    <source>
        <dbReference type="ARBA" id="ARBA00022448"/>
    </source>
</evidence>
<comment type="caution">
    <text evidence="9">Lacks conserved residue(s) required for the propagation of feature annotation.</text>
</comment>
<organism evidence="12 13">
    <name type="scientific">Pelomicrobium methylotrophicum</name>
    <dbReference type="NCBI Taxonomy" id="2602750"/>
    <lineage>
        <taxon>Bacteria</taxon>
        <taxon>Pseudomonadati</taxon>
        <taxon>Pseudomonadota</taxon>
        <taxon>Hydrogenophilia</taxon>
        <taxon>Hydrogenophilia incertae sedis</taxon>
        <taxon>Pelomicrobium</taxon>
    </lineage>
</organism>
<dbReference type="PANTHER" id="PTHR35011:SF4">
    <property type="entry name" value="SLL1102 PROTEIN"/>
    <property type="match status" value="1"/>
</dbReference>
<comment type="similarity">
    <text evidence="8 9">Belongs to the TRAP transporter small permease family.</text>
</comment>
<evidence type="ECO:0000256" key="1">
    <source>
        <dbReference type="ARBA" id="ARBA00004429"/>
    </source>
</evidence>
<accession>A0A5C7EX85</accession>
<dbReference type="EMBL" id="VPFL01000004">
    <property type="protein sequence ID" value="TXF12905.1"/>
    <property type="molecule type" value="Genomic_DNA"/>
</dbReference>
<dbReference type="AlphaFoldDB" id="A0A5C7EX85"/>
<evidence type="ECO:0000259" key="11">
    <source>
        <dbReference type="Pfam" id="PF04290"/>
    </source>
</evidence>
<keyword evidence="3" id="KW-1003">Cell membrane</keyword>
<keyword evidence="6 9" id="KW-1133">Transmembrane helix</keyword>
<feature type="transmembrane region" description="Helical" evidence="9">
    <location>
        <begin position="174"/>
        <end position="196"/>
    </location>
</feature>
<feature type="region of interest" description="Disordered" evidence="10">
    <location>
        <begin position="1"/>
        <end position="31"/>
    </location>
</feature>
<evidence type="ECO:0000313" key="13">
    <source>
        <dbReference type="Proteomes" id="UP000321201"/>
    </source>
</evidence>
<name>A0A5C7EX85_9PROT</name>
<evidence type="ECO:0000256" key="9">
    <source>
        <dbReference type="RuleBase" id="RU369079"/>
    </source>
</evidence>
<feature type="transmembrane region" description="Helical" evidence="9">
    <location>
        <begin position="61"/>
        <end position="80"/>
    </location>
</feature>
<gene>
    <name evidence="12" type="ORF">FR698_04550</name>
</gene>
<evidence type="ECO:0000256" key="6">
    <source>
        <dbReference type="ARBA" id="ARBA00022989"/>
    </source>
</evidence>
<keyword evidence="2 9" id="KW-0813">Transport</keyword>
<comment type="function">
    <text evidence="9">Part of the tripartite ATP-independent periplasmic (TRAP) transport system.</text>
</comment>
<dbReference type="Pfam" id="PF04290">
    <property type="entry name" value="DctQ"/>
    <property type="match status" value="1"/>
</dbReference>
<keyword evidence="5 9" id="KW-0812">Transmembrane</keyword>
<comment type="caution">
    <text evidence="12">The sequence shown here is derived from an EMBL/GenBank/DDBJ whole genome shotgun (WGS) entry which is preliminary data.</text>
</comment>
<comment type="subcellular location">
    <subcellularLocation>
        <location evidence="1 9">Cell inner membrane</location>
        <topology evidence="1 9">Multi-pass membrane protein</topology>
    </subcellularLocation>
</comment>
<dbReference type="InterPro" id="IPR007387">
    <property type="entry name" value="TRAP_DctQ"/>
</dbReference>
<dbReference type="OrthoDB" id="9795655at2"/>
<evidence type="ECO:0000256" key="3">
    <source>
        <dbReference type="ARBA" id="ARBA00022475"/>
    </source>
</evidence>
<keyword evidence="13" id="KW-1185">Reference proteome</keyword>
<dbReference type="GO" id="GO:0022857">
    <property type="term" value="F:transmembrane transporter activity"/>
    <property type="evidence" value="ECO:0007669"/>
    <property type="project" value="UniProtKB-UniRule"/>
</dbReference>
<evidence type="ECO:0000256" key="10">
    <source>
        <dbReference type="SAM" id="MobiDB-lite"/>
    </source>
</evidence>
<dbReference type="InterPro" id="IPR055348">
    <property type="entry name" value="DctQ"/>
</dbReference>
<dbReference type="GO" id="GO:0005886">
    <property type="term" value="C:plasma membrane"/>
    <property type="evidence" value="ECO:0007669"/>
    <property type="project" value="UniProtKB-SubCell"/>
</dbReference>
<comment type="subunit">
    <text evidence="9">The complex comprises the extracytoplasmic solute receptor protein and the two transmembrane proteins.</text>
</comment>